<evidence type="ECO:0000256" key="1">
    <source>
        <dbReference type="SAM" id="MobiDB-lite"/>
    </source>
</evidence>
<feature type="region of interest" description="Disordered" evidence="1">
    <location>
        <begin position="1"/>
        <end position="42"/>
    </location>
</feature>
<feature type="compositionally biased region" description="Polar residues" evidence="1">
    <location>
        <begin position="1"/>
        <end position="13"/>
    </location>
</feature>
<reference evidence="2" key="1">
    <citation type="submission" date="2021-07" db="EMBL/GenBank/DDBJ databases">
        <authorList>
            <person name="Durling M."/>
        </authorList>
    </citation>
    <scope>NUCLEOTIDE SEQUENCE</scope>
</reference>
<gene>
    <name evidence="2" type="ORF">HYFRA_00009502</name>
</gene>
<evidence type="ECO:0000313" key="2">
    <source>
        <dbReference type="EMBL" id="CAG8955548.1"/>
    </source>
</evidence>
<dbReference type="Proteomes" id="UP000696280">
    <property type="component" value="Unassembled WGS sequence"/>
</dbReference>
<name>A0A9N9KZE6_9HELO</name>
<dbReference type="EMBL" id="CAJVRL010000064">
    <property type="protein sequence ID" value="CAG8955548.1"/>
    <property type="molecule type" value="Genomic_DNA"/>
</dbReference>
<dbReference type="AlphaFoldDB" id="A0A9N9KZE6"/>
<organism evidence="2 3">
    <name type="scientific">Hymenoscyphus fraxineus</name>
    <dbReference type="NCBI Taxonomy" id="746836"/>
    <lineage>
        <taxon>Eukaryota</taxon>
        <taxon>Fungi</taxon>
        <taxon>Dikarya</taxon>
        <taxon>Ascomycota</taxon>
        <taxon>Pezizomycotina</taxon>
        <taxon>Leotiomycetes</taxon>
        <taxon>Helotiales</taxon>
        <taxon>Helotiaceae</taxon>
        <taxon>Hymenoscyphus</taxon>
    </lineage>
</organism>
<sequence length="147" mass="15603">MLSGPANEQTADKGTNVELKDLLKGTSTTPEESSKDEPDGLAKVAITTMAESETLHTGADGSFTMIEASISTAEFAAAKDAQQELDRIMTSGANFWYGTVARFALVSNKYAHPGLSFRLPADGRGRTTIPPPQKPLFLGDLQFVPAA</sequence>
<comment type="caution">
    <text evidence="2">The sequence shown here is derived from an EMBL/GenBank/DDBJ whole genome shotgun (WGS) entry which is preliminary data.</text>
</comment>
<proteinExistence type="predicted"/>
<evidence type="ECO:0000313" key="3">
    <source>
        <dbReference type="Proteomes" id="UP000696280"/>
    </source>
</evidence>
<keyword evidence="3" id="KW-1185">Reference proteome</keyword>
<accession>A0A9N9KZE6</accession>
<protein>
    <submittedName>
        <fullName evidence="2">Uncharacterized protein</fullName>
    </submittedName>
</protein>